<comment type="caution">
    <text evidence="2">The sequence shown here is derived from an EMBL/GenBank/DDBJ whole genome shotgun (WGS) entry which is preliminary data.</text>
</comment>
<feature type="transmembrane region" description="Helical" evidence="1">
    <location>
        <begin position="12"/>
        <end position="33"/>
    </location>
</feature>
<protein>
    <submittedName>
        <fullName evidence="2">Uncharacterized protein</fullName>
    </submittedName>
</protein>
<proteinExistence type="predicted"/>
<sequence length="70" mass="8290">MENQQKPPLKQRVITGFIMAIIGTLIVTFINYLRDMPFNSLYTTISFFLFWIFGIFMAKRKPNNKNKNLD</sequence>
<dbReference type="EMBL" id="PXOT01000020">
    <property type="protein sequence ID" value="PSG91934.1"/>
    <property type="molecule type" value="Genomic_DNA"/>
</dbReference>
<keyword evidence="1" id="KW-0472">Membrane</keyword>
<keyword evidence="1" id="KW-1133">Transmembrane helix</keyword>
<name>A0A2T1NGH8_9FLAO</name>
<evidence type="ECO:0000313" key="3">
    <source>
        <dbReference type="Proteomes" id="UP000238430"/>
    </source>
</evidence>
<feature type="transmembrane region" description="Helical" evidence="1">
    <location>
        <begin position="39"/>
        <end position="58"/>
    </location>
</feature>
<keyword evidence="3" id="KW-1185">Reference proteome</keyword>
<reference evidence="2 3" key="1">
    <citation type="submission" date="2018-03" db="EMBL/GenBank/DDBJ databases">
        <title>Mesoflavibacter sp. HG37 and Mesoflavibacter sp. HG96 sp.nov., two marine bacteria isolated from seawater of Western Pacific Ocean.</title>
        <authorList>
            <person name="Cheng H."/>
            <person name="Wu Y.-H."/>
            <person name="Guo L.-L."/>
            <person name="Xu X.-W."/>
        </authorList>
    </citation>
    <scope>NUCLEOTIDE SEQUENCE [LARGE SCALE GENOMIC DNA]</scope>
    <source>
        <strain evidence="2 3">KCTC 42117</strain>
    </source>
</reference>
<evidence type="ECO:0000313" key="2">
    <source>
        <dbReference type="EMBL" id="PSG91934.1"/>
    </source>
</evidence>
<gene>
    <name evidence="2" type="ORF">C7H61_04995</name>
</gene>
<evidence type="ECO:0000256" key="1">
    <source>
        <dbReference type="SAM" id="Phobius"/>
    </source>
</evidence>
<organism evidence="2 3">
    <name type="scientific">Mesoflavibacter zeaxanthinifaciens subsp. sabulilitoris</name>
    <dbReference type="NCBI Taxonomy" id="1520893"/>
    <lineage>
        <taxon>Bacteria</taxon>
        <taxon>Pseudomonadati</taxon>
        <taxon>Bacteroidota</taxon>
        <taxon>Flavobacteriia</taxon>
        <taxon>Flavobacteriales</taxon>
        <taxon>Flavobacteriaceae</taxon>
        <taxon>Mesoflavibacter</taxon>
    </lineage>
</organism>
<accession>A0A2T1NGH8</accession>
<keyword evidence="1" id="KW-0812">Transmembrane</keyword>
<dbReference type="AlphaFoldDB" id="A0A2T1NGH8"/>
<dbReference type="Proteomes" id="UP000238430">
    <property type="component" value="Unassembled WGS sequence"/>
</dbReference>